<accession>A0A0F8YUA4</accession>
<gene>
    <name evidence="1" type="ORF">LCGC14_3052050</name>
</gene>
<reference evidence="1" key="1">
    <citation type="journal article" date="2015" name="Nature">
        <title>Complex archaea that bridge the gap between prokaryotes and eukaryotes.</title>
        <authorList>
            <person name="Spang A."/>
            <person name="Saw J.H."/>
            <person name="Jorgensen S.L."/>
            <person name="Zaremba-Niedzwiedzka K."/>
            <person name="Martijn J."/>
            <person name="Lind A.E."/>
            <person name="van Eijk R."/>
            <person name="Schleper C."/>
            <person name="Guy L."/>
            <person name="Ettema T.J."/>
        </authorList>
    </citation>
    <scope>NUCLEOTIDE SEQUENCE</scope>
</reference>
<dbReference type="AlphaFoldDB" id="A0A0F8YUA4"/>
<evidence type="ECO:0000313" key="1">
    <source>
        <dbReference type="EMBL" id="KKK57679.1"/>
    </source>
</evidence>
<organism evidence="1">
    <name type="scientific">marine sediment metagenome</name>
    <dbReference type="NCBI Taxonomy" id="412755"/>
    <lineage>
        <taxon>unclassified sequences</taxon>
        <taxon>metagenomes</taxon>
        <taxon>ecological metagenomes</taxon>
    </lineage>
</organism>
<protein>
    <submittedName>
        <fullName evidence="1">Uncharacterized protein</fullName>
    </submittedName>
</protein>
<comment type="caution">
    <text evidence="1">The sequence shown here is derived from an EMBL/GenBank/DDBJ whole genome shotgun (WGS) entry which is preliminary data.</text>
</comment>
<name>A0A0F8YUA4_9ZZZZ</name>
<sequence>MAVVPIVPTKLSRGSHKWVWETLLNGDTGGPLDPDGGGSTFADKTVHVKGTFGVGGNVIIEGSNDGVTWVTLTDPQGTALNTITTETLEAILENPLYIRPRVSAGDGTTDLDVILAGRAILQLR</sequence>
<dbReference type="EMBL" id="LAZR01064357">
    <property type="protein sequence ID" value="KKK57679.1"/>
    <property type="molecule type" value="Genomic_DNA"/>
</dbReference>
<proteinExistence type="predicted"/>